<dbReference type="Proteomes" id="UP000619479">
    <property type="component" value="Unassembled WGS sequence"/>
</dbReference>
<dbReference type="AlphaFoldDB" id="A0A919IU20"/>
<proteinExistence type="predicted"/>
<name>A0A919IU20_9ACTN</name>
<evidence type="ECO:0000313" key="1">
    <source>
        <dbReference type="EMBL" id="GID71266.1"/>
    </source>
</evidence>
<dbReference type="EMBL" id="BOMH01000110">
    <property type="protein sequence ID" value="GID71266.1"/>
    <property type="molecule type" value="Genomic_DNA"/>
</dbReference>
<comment type="caution">
    <text evidence="1">The sequence shown here is derived from an EMBL/GenBank/DDBJ whole genome shotgun (WGS) entry which is preliminary data.</text>
</comment>
<evidence type="ECO:0008006" key="3">
    <source>
        <dbReference type="Google" id="ProtNLM"/>
    </source>
</evidence>
<organism evidence="1 2">
    <name type="scientific">Actinoplanes cyaneus</name>
    <dbReference type="NCBI Taxonomy" id="52696"/>
    <lineage>
        <taxon>Bacteria</taxon>
        <taxon>Bacillati</taxon>
        <taxon>Actinomycetota</taxon>
        <taxon>Actinomycetes</taxon>
        <taxon>Micromonosporales</taxon>
        <taxon>Micromonosporaceae</taxon>
        <taxon>Actinoplanes</taxon>
    </lineage>
</organism>
<keyword evidence="2" id="KW-1185">Reference proteome</keyword>
<reference evidence="1" key="1">
    <citation type="submission" date="2021-01" db="EMBL/GenBank/DDBJ databases">
        <title>Whole genome shotgun sequence of Actinoplanes cyaneus NBRC 14990.</title>
        <authorList>
            <person name="Komaki H."/>
            <person name="Tamura T."/>
        </authorList>
    </citation>
    <scope>NUCLEOTIDE SEQUENCE</scope>
    <source>
        <strain evidence="1">NBRC 14990</strain>
    </source>
</reference>
<gene>
    <name evidence="1" type="ORF">Acy02nite_91470</name>
</gene>
<evidence type="ECO:0000313" key="2">
    <source>
        <dbReference type="Proteomes" id="UP000619479"/>
    </source>
</evidence>
<sequence length="115" mass="12747">MSSPLYSPGVVERSLAWLTANRRLARDNGREPRSSEALIRWAANSTMIRPQSVPATRHAQKALRARKGLANTHPASLATRWCDEPRKSDIIGTKLLERGSKGRPGSTRPAFRCLT</sequence>
<accession>A0A919IU20</accession>
<protein>
    <recommendedName>
        <fullName evidence="3">Transposase</fullName>
    </recommendedName>
</protein>